<comment type="pathway">
    <text evidence="5">Isoprenoid biosynthesis; isopentenyl diphosphate biosynthesis via DXP pathway; isopentenyl diphosphate from 1-deoxy-D-xylulose 5-phosphate: step 6/6.</text>
</comment>
<feature type="binding site" evidence="5">
    <location>
        <position position="416"/>
    </location>
    <ligand>
        <name>dimethylallyl diphosphate</name>
        <dbReference type="ChEBI" id="CHEBI:57623"/>
    </ligand>
</feature>
<dbReference type="NCBIfam" id="NF002188">
    <property type="entry name" value="PRK01045.1-2"/>
    <property type="match status" value="1"/>
</dbReference>
<dbReference type="NCBIfam" id="NF002190">
    <property type="entry name" value="PRK01045.1-4"/>
    <property type="match status" value="1"/>
</dbReference>
<dbReference type="Gene3D" id="3.40.50.11270">
    <property type="match status" value="1"/>
</dbReference>
<feature type="binding site" evidence="5">
    <location>
        <position position="414"/>
    </location>
    <ligand>
        <name>(2E)-4-hydroxy-3-methylbut-2-enyl diphosphate</name>
        <dbReference type="ChEBI" id="CHEBI:128753"/>
    </ligand>
</feature>
<feature type="binding site" evidence="5">
    <location>
        <position position="415"/>
    </location>
    <ligand>
        <name>(2E)-4-hydroxy-3-methylbut-2-enyl diphosphate</name>
        <dbReference type="ChEBI" id="CHEBI:128753"/>
    </ligand>
</feature>
<dbReference type="EMBL" id="BMRE01000083">
    <property type="protein sequence ID" value="GGU83063.1"/>
    <property type="molecule type" value="Genomic_DNA"/>
</dbReference>
<protein>
    <recommendedName>
        <fullName evidence="5">4-hydroxy-3-methylbut-2-enyl diphosphate reductase</fullName>
        <shortName evidence="5">HMBPP reductase</shortName>
        <ecNumber evidence="5">1.17.7.4</ecNumber>
    </recommendedName>
</protein>
<feature type="binding site" evidence="5">
    <location>
        <position position="415"/>
    </location>
    <ligand>
        <name>isopentenyl diphosphate</name>
        <dbReference type="ChEBI" id="CHEBI:128769"/>
    </ligand>
</feature>
<feature type="binding site" evidence="5">
    <location>
        <position position="414"/>
    </location>
    <ligand>
        <name>isopentenyl diphosphate</name>
        <dbReference type="ChEBI" id="CHEBI:128769"/>
    </ligand>
</feature>
<evidence type="ECO:0000256" key="4">
    <source>
        <dbReference type="ARBA" id="ARBA00023014"/>
    </source>
</evidence>
<keyword evidence="5" id="KW-0414">Isoprene biosynthesis</keyword>
<feature type="binding site" evidence="5">
    <location>
        <position position="268"/>
    </location>
    <ligand>
        <name>(2E)-4-hydroxy-3-methylbut-2-enyl diphosphate</name>
        <dbReference type="ChEBI" id="CHEBI:128753"/>
    </ligand>
</feature>
<dbReference type="NCBIfam" id="TIGR00216">
    <property type="entry name" value="ispH_lytB"/>
    <property type="match status" value="1"/>
</dbReference>
<feature type="binding site" evidence="5">
    <location>
        <position position="235"/>
    </location>
    <ligand>
        <name>dimethylallyl diphosphate</name>
        <dbReference type="ChEBI" id="CHEBI:57623"/>
    </ligand>
</feature>
<comment type="catalytic activity">
    <reaction evidence="5">
        <text>dimethylallyl diphosphate + 2 oxidized [2Fe-2S]-[ferredoxin] + H2O = (2E)-4-hydroxy-3-methylbut-2-enyl diphosphate + 2 reduced [2Fe-2S]-[ferredoxin] + 2 H(+)</text>
        <dbReference type="Rhea" id="RHEA:24825"/>
        <dbReference type="Rhea" id="RHEA-COMP:10000"/>
        <dbReference type="Rhea" id="RHEA-COMP:10001"/>
        <dbReference type="ChEBI" id="CHEBI:15377"/>
        <dbReference type="ChEBI" id="CHEBI:15378"/>
        <dbReference type="ChEBI" id="CHEBI:33737"/>
        <dbReference type="ChEBI" id="CHEBI:33738"/>
        <dbReference type="ChEBI" id="CHEBI:57623"/>
        <dbReference type="ChEBI" id="CHEBI:128753"/>
        <dbReference type="EC" id="1.17.7.4"/>
    </reaction>
</comment>
<keyword evidence="3 5" id="KW-0408">Iron</keyword>
<keyword evidence="7" id="KW-1185">Reference proteome</keyword>
<evidence type="ECO:0000313" key="6">
    <source>
        <dbReference type="EMBL" id="GGU83063.1"/>
    </source>
</evidence>
<feature type="binding site" evidence="5">
    <location>
        <position position="416"/>
    </location>
    <ligand>
        <name>isopentenyl diphosphate</name>
        <dbReference type="ChEBI" id="CHEBI:128769"/>
    </ligand>
</feature>
<dbReference type="Pfam" id="PF02401">
    <property type="entry name" value="LYTB"/>
    <property type="match status" value="1"/>
</dbReference>
<feature type="binding site" evidence="5">
    <location>
        <position position="415"/>
    </location>
    <ligand>
        <name>dimethylallyl diphosphate</name>
        <dbReference type="ChEBI" id="CHEBI:57623"/>
    </ligand>
</feature>
<feature type="binding site" evidence="5">
    <location>
        <position position="318"/>
    </location>
    <ligand>
        <name>isopentenyl diphosphate</name>
        <dbReference type="ChEBI" id="CHEBI:128769"/>
    </ligand>
</feature>
<keyword evidence="5" id="KW-0560">Oxidoreductase</keyword>
<evidence type="ECO:0000256" key="5">
    <source>
        <dbReference type="HAMAP-Rule" id="MF_00191"/>
    </source>
</evidence>
<dbReference type="PANTHER" id="PTHR30426:SF0">
    <property type="entry name" value="4-HYDROXY-3-METHYLBUT-2-ENYL DIPHOSPHATE REDUCTASE"/>
    <property type="match status" value="1"/>
</dbReference>
<name>A0ABQ2VI57_9PSEU</name>
<dbReference type="PANTHER" id="PTHR30426">
    <property type="entry name" value="4-HYDROXY-3-METHYLBUT-2-ENYL DIPHOSPHATE REDUCTASE"/>
    <property type="match status" value="1"/>
</dbReference>
<organism evidence="6 7">
    <name type="scientific">Lentzea flava</name>
    <dbReference type="NCBI Taxonomy" id="103732"/>
    <lineage>
        <taxon>Bacteria</taxon>
        <taxon>Bacillati</taxon>
        <taxon>Actinomycetota</taxon>
        <taxon>Actinomycetes</taxon>
        <taxon>Pseudonocardiales</taxon>
        <taxon>Pseudonocardiaceae</taxon>
        <taxon>Lentzea</taxon>
    </lineage>
</organism>
<feature type="binding site" evidence="5">
    <location>
        <position position="318"/>
    </location>
    <ligand>
        <name>dimethylallyl diphosphate</name>
        <dbReference type="ChEBI" id="CHEBI:57623"/>
    </ligand>
</feature>
<feature type="binding site" evidence="5">
    <location>
        <position position="235"/>
    </location>
    <ligand>
        <name>isopentenyl diphosphate</name>
        <dbReference type="ChEBI" id="CHEBI:128769"/>
    </ligand>
</feature>
<feature type="binding site" evidence="5">
    <location>
        <position position="458"/>
    </location>
    <ligand>
        <name>isopentenyl diphosphate</name>
        <dbReference type="ChEBI" id="CHEBI:128769"/>
    </ligand>
</feature>
<dbReference type="NCBIfam" id="NF002189">
    <property type="entry name" value="PRK01045.1-3"/>
    <property type="match status" value="1"/>
</dbReference>
<dbReference type="CDD" id="cd13944">
    <property type="entry name" value="lytB_ispH"/>
    <property type="match status" value="1"/>
</dbReference>
<feature type="binding site" evidence="5">
    <location>
        <position position="318"/>
    </location>
    <ligand>
        <name>(2E)-4-hydroxy-3-methylbut-2-enyl diphosphate</name>
        <dbReference type="ChEBI" id="CHEBI:128753"/>
    </ligand>
</feature>
<keyword evidence="2 5" id="KW-0479">Metal-binding</keyword>
<feature type="binding site" evidence="5">
    <location>
        <position position="206"/>
    </location>
    <ligand>
        <name>[4Fe-4S] cluster</name>
        <dbReference type="ChEBI" id="CHEBI:49883"/>
    </ligand>
</feature>
<feature type="binding site" evidence="5">
    <location>
        <position position="356"/>
    </location>
    <ligand>
        <name>(2E)-4-hydroxy-3-methylbut-2-enyl diphosphate</name>
        <dbReference type="ChEBI" id="CHEBI:128753"/>
    </ligand>
</feature>
<comment type="function">
    <text evidence="5">Catalyzes the conversion of 1-hydroxy-2-methyl-2-(E)-butenyl 4-diphosphate (HMBPP) into a mixture of isopentenyl diphosphate (IPP) and dimethylallyl diphosphate (DMAPP). Acts in the terminal step of the DOXP/MEP pathway for isoprenoid precursor biosynthesis.</text>
</comment>
<dbReference type="InterPro" id="IPR003451">
    <property type="entry name" value="LytB/IspH"/>
</dbReference>
<dbReference type="HAMAP" id="MF_00191">
    <property type="entry name" value="IspH"/>
    <property type="match status" value="1"/>
</dbReference>
<evidence type="ECO:0000256" key="2">
    <source>
        <dbReference type="ARBA" id="ARBA00022723"/>
    </source>
</evidence>
<feature type="binding site" evidence="5">
    <location>
        <position position="386"/>
    </location>
    <ligand>
        <name>[4Fe-4S] cluster</name>
        <dbReference type="ChEBI" id="CHEBI:49883"/>
    </ligand>
</feature>
<feature type="binding site" evidence="5">
    <location>
        <position position="416"/>
    </location>
    <ligand>
        <name>(2E)-4-hydroxy-3-methylbut-2-enyl diphosphate</name>
        <dbReference type="ChEBI" id="CHEBI:128753"/>
    </ligand>
</feature>
<evidence type="ECO:0000256" key="3">
    <source>
        <dbReference type="ARBA" id="ARBA00023004"/>
    </source>
</evidence>
<feature type="binding site" evidence="5">
    <location>
        <position position="458"/>
    </location>
    <ligand>
        <name>dimethylallyl diphosphate</name>
        <dbReference type="ChEBI" id="CHEBI:57623"/>
    </ligand>
</feature>
<dbReference type="EC" id="1.17.7.4" evidence="5"/>
<sequence length="509" mass="53719">MLTTTAQPEVSLVALCRTVPFSDNISATVVDGLARVSAGSATLLSEFLAAADIRAAVVAFGMVSGVRAGTVLVAVEVETPKWRQPCPSASILLGELRRRGLPAQLVRAITPGVAASRSANDSGEDHPVVVVEPGAAELLLAAAGAVSPIAFLGHVDLGQAGLGHADLGIGTPFPRGMPASLLAALKAWGRATGPRRILLAEPRSFCAGVERAIEIVERAIDLYGSPLYVRKQIVHNVHVVRELEQRGAVFVDELDEVPPRSAVVFSAHGVSPAVRAQARERGLRVIDATCPLVTKVHSEAKRFARRGDTIVLIGHSGHEESEGTLGEAPERTVLVQSEEEVRELDIDGPVSYLMQTTLSVDEAEQVVTALRTRFPHLTGPSSNDICYATTNRQNALREIAAEADVVLVVGSANSSNSVRLVEVAEHNGTKAHLVDDVEDVDPAWLTGARTVGVTAGASAPPRLVTEIISALRAFGPIEVCERRAADETVRFGLPKEVVLAGETPALNAR</sequence>
<proteinExistence type="inferred from homology"/>
<feature type="binding site" evidence="5">
    <location>
        <position position="414"/>
    </location>
    <ligand>
        <name>dimethylallyl diphosphate</name>
        <dbReference type="ChEBI" id="CHEBI:57623"/>
    </ligand>
</feature>
<reference evidence="7" key="1">
    <citation type="journal article" date="2019" name="Int. J. Syst. Evol. Microbiol.">
        <title>The Global Catalogue of Microorganisms (GCM) 10K type strain sequencing project: providing services to taxonomists for standard genome sequencing and annotation.</title>
        <authorList>
            <consortium name="The Broad Institute Genomics Platform"/>
            <consortium name="The Broad Institute Genome Sequencing Center for Infectious Disease"/>
            <person name="Wu L."/>
            <person name="Ma J."/>
        </authorList>
    </citation>
    <scope>NUCLEOTIDE SEQUENCE [LARGE SCALE GENOMIC DNA]</scope>
    <source>
        <strain evidence="7">JCM 3296</strain>
    </source>
</reference>
<comment type="cofactor">
    <cofactor evidence="5">
        <name>[4Fe-4S] cluster</name>
        <dbReference type="ChEBI" id="CHEBI:49883"/>
    </cofactor>
    <text evidence="5">Binds 1 [4Fe-4S] cluster per subunit.</text>
</comment>
<comment type="caution">
    <text evidence="6">The sequence shown here is derived from an EMBL/GenBank/DDBJ whole genome shotgun (WGS) entry which is preliminary data.</text>
</comment>
<dbReference type="Gene3D" id="3.40.1010.20">
    <property type="entry name" value="4-hydroxy-3-methylbut-2-enyl diphosphate reductase, catalytic domain"/>
    <property type="match status" value="2"/>
</dbReference>
<gene>
    <name evidence="5" type="primary">ispH</name>
    <name evidence="6" type="ORF">GCM10010178_86910</name>
</gene>
<feature type="binding site" evidence="5">
    <location>
        <position position="290"/>
    </location>
    <ligand>
        <name>[4Fe-4S] cluster</name>
        <dbReference type="ChEBI" id="CHEBI:49883"/>
    </ligand>
</feature>
<comment type="pathway">
    <text evidence="5">Isoprenoid biosynthesis; dimethylallyl diphosphate biosynthesis; dimethylallyl diphosphate from (2E)-4-hydroxy-3-methylbutenyl diphosphate: step 1/1.</text>
</comment>
<feature type="active site" description="Proton donor" evidence="5">
    <location>
        <position position="320"/>
    </location>
</feature>
<comment type="similarity">
    <text evidence="5">Belongs to the IspH family.</text>
</comment>
<feature type="binding site" evidence="5">
    <location>
        <position position="235"/>
    </location>
    <ligand>
        <name>(2E)-4-hydroxy-3-methylbut-2-enyl diphosphate</name>
        <dbReference type="ChEBI" id="CHEBI:128753"/>
    </ligand>
</feature>
<feature type="binding site" evidence="5">
    <location>
        <position position="458"/>
    </location>
    <ligand>
        <name>(2E)-4-hydroxy-3-methylbut-2-enyl diphosphate</name>
        <dbReference type="ChEBI" id="CHEBI:128753"/>
    </ligand>
</feature>
<keyword evidence="4 5" id="KW-0411">Iron-sulfur</keyword>
<keyword evidence="1 5" id="KW-0004">4Fe-4S</keyword>
<comment type="catalytic activity">
    <reaction evidence="5">
        <text>isopentenyl diphosphate + 2 oxidized [2Fe-2S]-[ferredoxin] + H2O = (2E)-4-hydroxy-3-methylbut-2-enyl diphosphate + 2 reduced [2Fe-2S]-[ferredoxin] + 2 H(+)</text>
        <dbReference type="Rhea" id="RHEA:24488"/>
        <dbReference type="Rhea" id="RHEA-COMP:10000"/>
        <dbReference type="Rhea" id="RHEA-COMP:10001"/>
        <dbReference type="ChEBI" id="CHEBI:15377"/>
        <dbReference type="ChEBI" id="CHEBI:15378"/>
        <dbReference type="ChEBI" id="CHEBI:33737"/>
        <dbReference type="ChEBI" id="CHEBI:33738"/>
        <dbReference type="ChEBI" id="CHEBI:128753"/>
        <dbReference type="ChEBI" id="CHEBI:128769"/>
        <dbReference type="EC" id="1.17.7.4"/>
    </reaction>
</comment>
<feature type="binding site" evidence="5">
    <location>
        <position position="268"/>
    </location>
    <ligand>
        <name>isopentenyl diphosphate</name>
        <dbReference type="ChEBI" id="CHEBI:128769"/>
    </ligand>
</feature>
<evidence type="ECO:0000313" key="7">
    <source>
        <dbReference type="Proteomes" id="UP000649573"/>
    </source>
</evidence>
<dbReference type="Proteomes" id="UP000649573">
    <property type="component" value="Unassembled WGS sequence"/>
</dbReference>
<feature type="binding site" evidence="5">
    <location>
        <position position="268"/>
    </location>
    <ligand>
        <name>dimethylallyl diphosphate</name>
        <dbReference type="ChEBI" id="CHEBI:57623"/>
    </ligand>
</feature>
<accession>A0ABQ2VI57</accession>
<evidence type="ECO:0000256" key="1">
    <source>
        <dbReference type="ARBA" id="ARBA00022485"/>
    </source>
</evidence>